<evidence type="ECO:0000313" key="8">
    <source>
        <dbReference type="Proteomes" id="UP000198820"/>
    </source>
</evidence>
<evidence type="ECO:0000256" key="1">
    <source>
        <dbReference type="ARBA" id="ARBA00009741"/>
    </source>
</evidence>
<dbReference type="EC" id="2.1.1.-" evidence="6"/>
<dbReference type="SUPFAM" id="SSF53335">
    <property type="entry name" value="S-adenosyl-L-methionine-dependent methyltransferases"/>
    <property type="match status" value="1"/>
</dbReference>
<feature type="binding site" evidence="6">
    <location>
        <position position="127"/>
    </location>
    <ligand>
        <name>S-adenosyl-L-methionine</name>
        <dbReference type="ChEBI" id="CHEBI:59789"/>
    </ligand>
</feature>
<keyword evidence="2 6" id="KW-0963">Cytoplasm</keyword>
<comment type="catalytic activity">
    <reaction evidence="6">
        <text>L-lysyl-[protein] + 3 S-adenosyl-L-methionine = N(6),N(6),N(6)-trimethyl-L-lysyl-[protein] + 3 S-adenosyl-L-homocysteine + 3 H(+)</text>
        <dbReference type="Rhea" id="RHEA:54192"/>
        <dbReference type="Rhea" id="RHEA-COMP:9752"/>
        <dbReference type="Rhea" id="RHEA-COMP:13826"/>
        <dbReference type="ChEBI" id="CHEBI:15378"/>
        <dbReference type="ChEBI" id="CHEBI:29969"/>
        <dbReference type="ChEBI" id="CHEBI:57856"/>
        <dbReference type="ChEBI" id="CHEBI:59789"/>
        <dbReference type="ChEBI" id="CHEBI:61961"/>
    </reaction>
</comment>
<dbReference type="STRING" id="908615.SAMN05421540_10435"/>
<keyword evidence="7" id="KW-0689">Ribosomal protein</keyword>
<evidence type="ECO:0000256" key="6">
    <source>
        <dbReference type="HAMAP-Rule" id="MF_00735"/>
    </source>
</evidence>
<dbReference type="PIRSF" id="PIRSF000401">
    <property type="entry name" value="RPL11_MTase"/>
    <property type="match status" value="1"/>
</dbReference>
<dbReference type="EMBL" id="FNQF01000004">
    <property type="protein sequence ID" value="SEA21487.1"/>
    <property type="molecule type" value="Genomic_DNA"/>
</dbReference>
<evidence type="ECO:0000256" key="3">
    <source>
        <dbReference type="ARBA" id="ARBA00022603"/>
    </source>
</evidence>
<feature type="binding site" evidence="6">
    <location>
        <position position="170"/>
    </location>
    <ligand>
        <name>S-adenosyl-L-methionine</name>
        <dbReference type="ChEBI" id="CHEBI:59789"/>
    </ligand>
</feature>
<dbReference type="Gene3D" id="3.40.50.150">
    <property type="entry name" value="Vaccinia Virus protein VP39"/>
    <property type="match status" value="1"/>
</dbReference>
<name>A0A1H3ZCU5_9FLAO</name>
<dbReference type="Proteomes" id="UP000198820">
    <property type="component" value="Unassembled WGS sequence"/>
</dbReference>
<feature type="binding site" evidence="6">
    <location>
        <position position="210"/>
    </location>
    <ligand>
        <name>S-adenosyl-L-methionine</name>
        <dbReference type="ChEBI" id="CHEBI:59789"/>
    </ligand>
</feature>
<reference evidence="7 8" key="1">
    <citation type="submission" date="2016-10" db="EMBL/GenBank/DDBJ databases">
        <authorList>
            <person name="de Groot N.N."/>
        </authorList>
    </citation>
    <scope>NUCLEOTIDE SEQUENCE [LARGE SCALE GENOMIC DNA]</scope>
    <source>
        <strain evidence="7 8">DSM 23581</strain>
    </source>
</reference>
<protein>
    <recommendedName>
        <fullName evidence="6">Ribosomal protein L11 methyltransferase</fullName>
        <shortName evidence="6">L11 Mtase</shortName>
        <ecNumber evidence="6">2.1.1.-</ecNumber>
    </recommendedName>
</protein>
<organism evidence="7 8">
    <name type="scientific">Psychroflexus halocasei</name>
    <dbReference type="NCBI Taxonomy" id="908615"/>
    <lineage>
        <taxon>Bacteria</taxon>
        <taxon>Pseudomonadati</taxon>
        <taxon>Bacteroidota</taxon>
        <taxon>Flavobacteriia</taxon>
        <taxon>Flavobacteriales</taxon>
        <taxon>Flavobacteriaceae</taxon>
        <taxon>Psychroflexus</taxon>
    </lineage>
</organism>
<dbReference type="PANTHER" id="PTHR43648">
    <property type="entry name" value="ELECTRON TRANSFER FLAVOPROTEIN BETA SUBUNIT LYSINE METHYLTRANSFERASE"/>
    <property type="match status" value="1"/>
</dbReference>
<comment type="subcellular location">
    <subcellularLocation>
        <location evidence="6">Cytoplasm</location>
    </subcellularLocation>
</comment>
<feature type="binding site" evidence="6">
    <location>
        <position position="148"/>
    </location>
    <ligand>
        <name>S-adenosyl-L-methionine</name>
        <dbReference type="ChEBI" id="CHEBI:59789"/>
    </ligand>
</feature>
<dbReference type="PANTHER" id="PTHR43648:SF1">
    <property type="entry name" value="ELECTRON TRANSFER FLAVOPROTEIN BETA SUBUNIT LYSINE METHYLTRANSFERASE"/>
    <property type="match status" value="1"/>
</dbReference>
<dbReference type="RefSeq" id="WP_093241276.1">
    <property type="nucleotide sequence ID" value="NZ_FNQF01000004.1"/>
</dbReference>
<sequence length="275" mass="31582">MKYKAYHFTINPLEPAREILLAELGQLGFESFEDKEDGLSAYIQEDQVRDDILSDIYVLNQDEFEIDYRTEDVEEQNWNAVWESSFDPIRVGDQCMVRAEFHQAEKVDYDIVITPKMSFGTGHHATTYMILKFILEDDFQNKVCLDMGCGTGVLGILALMKNAKKADFIDIDDWCIDNTKENLQKNKLSGQCFLGGADQIKDSYDVIFANINRNILLNDMSTYVKHLNKGGDIYFSGFYDEDFDQIINAAADLGLEYVKHNLKDKWVAAKFKHSL</sequence>
<accession>A0A1H3ZCU5</accession>
<dbReference type="GO" id="GO:0008276">
    <property type="term" value="F:protein methyltransferase activity"/>
    <property type="evidence" value="ECO:0007669"/>
    <property type="project" value="UniProtKB-UniRule"/>
</dbReference>
<dbReference type="AlphaFoldDB" id="A0A1H3ZCU5"/>
<keyword evidence="5 6" id="KW-0949">S-adenosyl-L-methionine</keyword>
<dbReference type="InterPro" id="IPR004498">
    <property type="entry name" value="Ribosomal_PrmA_MeTrfase"/>
</dbReference>
<comment type="function">
    <text evidence="6">Methylates ribosomal protein L11.</text>
</comment>
<dbReference type="CDD" id="cd02440">
    <property type="entry name" value="AdoMet_MTases"/>
    <property type="match status" value="1"/>
</dbReference>
<keyword evidence="4 6" id="KW-0808">Transferase</keyword>
<comment type="similarity">
    <text evidence="1 6">Belongs to the methyltransferase superfamily. PrmA family.</text>
</comment>
<proteinExistence type="inferred from homology"/>
<dbReference type="GO" id="GO:0005840">
    <property type="term" value="C:ribosome"/>
    <property type="evidence" value="ECO:0007669"/>
    <property type="project" value="UniProtKB-KW"/>
</dbReference>
<keyword evidence="3 6" id="KW-0489">Methyltransferase</keyword>
<dbReference type="NCBIfam" id="NF001785">
    <property type="entry name" value="PRK00517.2-2"/>
    <property type="match status" value="1"/>
</dbReference>
<evidence type="ECO:0000256" key="4">
    <source>
        <dbReference type="ARBA" id="ARBA00022679"/>
    </source>
</evidence>
<evidence type="ECO:0000256" key="2">
    <source>
        <dbReference type="ARBA" id="ARBA00022490"/>
    </source>
</evidence>
<keyword evidence="8" id="KW-1185">Reference proteome</keyword>
<dbReference type="InterPro" id="IPR050078">
    <property type="entry name" value="Ribosomal_L11_MeTrfase_PrmA"/>
</dbReference>
<evidence type="ECO:0000256" key="5">
    <source>
        <dbReference type="ARBA" id="ARBA00022691"/>
    </source>
</evidence>
<gene>
    <name evidence="6" type="primary">prmA</name>
    <name evidence="7" type="ORF">SAMN05421540_10435</name>
</gene>
<dbReference type="InterPro" id="IPR029063">
    <property type="entry name" value="SAM-dependent_MTases_sf"/>
</dbReference>
<evidence type="ECO:0000313" key="7">
    <source>
        <dbReference type="EMBL" id="SEA21487.1"/>
    </source>
</evidence>
<dbReference type="GO" id="GO:0032259">
    <property type="term" value="P:methylation"/>
    <property type="evidence" value="ECO:0007669"/>
    <property type="project" value="UniProtKB-KW"/>
</dbReference>
<keyword evidence="7" id="KW-0687">Ribonucleoprotein</keyword>
<dbReference type="HAMAP" id="MF_00735">
    <property type="entry name" value="Methyltr_PrmA"/>
    <property type="match status" value="1"/>
</dbReference>
<dbReference type="GO" id="GO:0005737">
    <property type="term" value="C:cytoplasm"/>
    <property type="evidence" value="ECO:0007669"/>
    <property type="project" value="UniProtKB-SubCell"/>
</dbReference>
<dbReference type="Pfam" id="PF06325">
    <property type="entry name" value="PrmA"/>
    <property type="match status" value="1"/>
</dbReference>